<proteinExistence type="inferred from homology"/>
<feature type="transmembrane region" description="Helical" evidence="9">
    <location>
        <begin position="529"/>
        <end position="551"/>
    </location>
</feature>
<evidence type="ECO:0000256" key="4">
    <source>
        <dbReference type="ARBA" id="ARBA00022692"/>
    </source>
</evidence>
<feature type="coiled-coil region" evidence="7">
    <location>
        <begin position="355"/>
        <end position="382"/>
    </location>
</feature>
<dbReference type="InterPro" id="IPR027815">
    <property type="entry name" value="CSC1/OSCA1-like_cyt"/>
</dbReference>
<name>A0ABP0NIC6_9DINO</name>
<keyword evidence="10" id="KW-0732">Signal</keyword>
<evidence type="ECO:0000256" key="8">
    <source>
        <dbReference type="SAM" id="MobiDB-lite"/>
    </source>
</evidence>
<feature type="transmembrane region" description="Helical" evidence="9">
    <location>
        <begin position="87"/>
        <end position="108"/>
    </location>
</feature>
<evidence type="ECO:0000256" key="7">
    <source>
        <dbReference type="SAM" id="Coils"/>
    </source>
</evidence>
<feature type="transmembrane region" description="Helical" evidence="9">
    <location>
        <begin position="228"/>
        <end position="249"/>
    </location>
</feature>
<keyword evidence="4 9" id="KW-0812">Transmembrane</keyword>
<dbReference type="InterPro" id="IPR032880">
    <property type="entry name" value="CSC1/OSCA1-like_N"/>
</dbReference>
<sequence>MTYLFLLLPLLRYVHGIRLEGNESTVDLRLGSAPEEHLQGNGTNGTKDGLNSVENLLLGAMGNKSTSGLVGVKKNADNDLETMRTAAAFNFLSSLVAFILFTVARYFFPAVYCKKELTDTQAHHPASIWHQVLEKPFGIGLLDWAFAVNRFQDEEVLKHASLDALMFLEFLSLGRQLALVWSIVLVGLLCPLHVFLHSVSLTDLNQLLSMTSFNGLILAHLPANEQLILVWAHVFAVWFVVASASRLIYTAQLRFLEQRFIWLKRIPAPRATTLLVEHLPPECRSDLALRFYFVRLFGPEAIVQAYVVRRTDRLRKLFQEHEHCSSQLHLEQVALGDSGTSTSRRTCPCISTVDKEQLRSDLERLKVEISKEQRRVEEAVHQMDLKVCSSAGFVTFSSRRMCMLAVSPQYRADAAQLTVTMPPDPEDVIYEDLAKDPEMQAGGTVTAGVLLLLIFIIWAPMIATFLDKVEPLILSVENDQLRRLLQGVMSTGVLKMFMSFLPTLFMAIIHNVLTLKAGAWAQLKLQDWFFAFQMVFVLLVTTIVGTILNVLEKILAHPGEVVYILADALPGFSDFYINYILLSCFLQVFDLLRTVNLAKYVFYRSRNVEEDEARQLSEPEDQDSDGMGARMAKVALHLVVCTVFASCCPVILLIAWLYFAVGRYTYGFLVIFAETKKPDMGGAFWVKSLRHLFLGLLVYILLMVGLLSRASATREPVLGALGSLLLLGFGYFRFSALSWEALPFEAVADLDLLEQQVSRGSYRQAECGGVGDEVRRESLVAKLLDVDPREQRQRSSRPRPVPWWRRKGRAMGRTERTDATRKGRPSAARLR</sequence>
<dbReference type="PANTHER" id="PTHR13018">
    <property type="entry name" value="PROBABLE MEMBRANE PROTEIN DUF221-RELATED"/>
    <property type="match status" value="1"/>
</dbReference>
<keyword evidence="15" id="KW-1185">Reference proteome</keyword>
<dbReference type="InterPro" id="IPR045122">
    <property type="entry name" value="Csc1-like"/>
</dbReference>
<keyword evidence="3" id="KW-0813">Transport</keyword>
<accession>A0ABP0NIC6</accession>
<keyword evidence="5 9" id="KW-1133">Transmembrane helix</keyword>
<organism evidence="14 15">
    <name type="scientific">Durusdinium trenchii</name>
    <dbReference type="NCBI Taxonomy" id="1381693"/>
    <lineage>
        <taxon>Eukaryota</taxon>
        <taxon>Sar</taxon>
        <taxon>Alveolata</taxon>
        <taxon>Dinophyceae</taxon>
        <taxon>Suessiales</taxon>
        <taxon>Symbiodiniaceae</taxon>
        <taxon>Durusdinium</taxon>
    </lineage>
</organism>
<feature type="domain" description="CSC1/OSCA1-like cytosolic" evidence="13">
    <location>
        <begin position="272"/>
        <end position="431"/>
    </location>
</feature>
<feature type="transmembrane region" description="Helical" evidence="9">
    <location>
        <begin position="177"/>
        <end position="196"/>
    </location>
</feature>
<dbReference type="Pfam" id="PF13967">
    <property type="entry name" value="RSN1_TM"/>
    <property type="match status" value="1"/>
</dbReference>
<feature type="transmembrane region" description="Helical" evidence="9">
    <location>
        <begin position="445"/>
        <end position="466"/>
    </location>
</feature>
<feature type="signal peptide" evidence="10">
    <location>
        <begin position="1"/>
        <end position="16"/>
    </location>
</feature>
<feature type="compositionally biased region" description="Basic and acidic residues" evidence="8">
    <location>
        <begin position="812"/>
        <end position="821"/>
    </location>
</feature>
<feature type="transmembrane region" description="Helical" evidence="9">
    <location>
        <begin position="717"/>
        <end position="734"/>
    </location>
</feature>
<evidence type="ECO:0000256" key="9">
    <source>
        <dbReference type="SAM" id="Phobius"/>
    </source>
</evidence>
<dbReference type="EMBL" id="CAXAMN010021784">
    <property type="protein sequence ID" value="CAK9063391.1"/>
    <property type="molecule type" value="Genomic_DNA"/>
</dbReference>
<keyword evidence="6 9" id="KW-0472">Membrane</keyword>
<reference evidence="14 15" key="1">
    <citation type="submission" date="2024-02" db="EMBL/GenBank/DDBJ databases">
        <authorList>
            <person name="Chen Y."/>
            <person name="Shah S."/>
            <person name="Dougan E. K."/>
            <person name="Thang M."/>
            <person name="Chan C."/>
        </authorList>
    </citation>
    <scope>NUCLEOTIDE SEQUENCE [LARGE SCALE GENOMIC DNA]</scope>
</reference>
<dbReference type="PANTHER" id="PTHR13018:SF5">
    <property type="entry name" value="RE44586P"/>
    <property type="match status" value="1"/>
</dbReference>
<feature type="transmembrane region" description="Helical" evidence="9">
    <location>
        <begin position="692"/>
        <end position="710"/>
    </location>
</feature>
<comment type="subcellular location">
    <subcellularLocation>
        <location evidence="1">Membrane</location>
        <topology evidence="1">Multi-pass membrane protein</topology>
    </subcellularLocation>
</comment>
<evidence type="ECO:0008006" key="16">
    <source>
        <dbReference type="Google" id="ProtNLM"/>
    </source>
</evidence>
<comment type="caution">
    <text evidence="14">The sequence shown here is derived from an EMBL/GenBank/DDBJ whole genome shotgun (WGS) entry which is preliminary data.</text>
</comment>
<dbReference type="Pfam" id="PF02714">
    <property type="entry name" value="RSN1_7TM"/>
    <property type="match status" value="1"/>
</dbReference>
<evidence type="ECO:0000313" key="14">
    <source>
        <dbReference type="EMBL" id="CAK9063391.1"/>
    </source>
</evidence>
<feature type="transmembrane region" description="Helical" evidence="9">
    <location>
        <begin position="634"/>
        <end position="659"/>
    </location>
</feature>
<evidence type="ECO:0000259" key="11">
    <source>
        <dbReference type="Pfam" id="PF02714"/>
    </source>
</evidence>
<evidence type="ECO:0000256" key="2">
    <source>
        <dbReference type="ARBA" id="ARBA00007779"/>
    </source>
</evidence>
<dbReference type="InterPro" id="IPR003864">
    <property type="entry name" value="CSC1/OSCA1-like_7TM"/>
</dbReference>
<keyword evidence="7" id="KW-0175">Coiled coil</keyword>
<feature type="chain" id="PRO_5045904026" description="CSC1/OSCA1-like 7TM region domain-containing protein" evidence="10">
    <location>
        <begin position="17"/>
        <end position="831"/>
    </location>
</feature>
<evidence type="ECO:0000256" key="5">
    <source>
        <dbReference type="ARBA" id="ARBA00022989"/>
    </source>
</evidence>
<evidence type="ECO:0000256" key="6">
    <source>
        <dbReference type="ARBA" id="ARBA00023136"/>
    </source>
</evidence>
<gene>
    <name evidence="14" type="ORF">CCMP2556_LOCUS31160</name>
</gene>
<feature type="region of interest" description="Disordered" evidence="8">
    <location>
        <begin position="787"/>
        <end position="831"/>
    </location>
</feature>
<feature type="transmembrane region" description="Helical" evidence="9">
    <location>
        <begin position="486"/>
        <end position="509"/>
    </location>
</feature>
<evidence type="ECO:0000256" key="10">
    <source>
        <dbReference type="SAM" id="SignalP"/>
    </source>
</evidence>
<dbReference type="Pfam" id="PF14703">
    <property type="entry name" value="PHM7_cyt"/>
    <property type="match status" value="1"/>
</dbReference>
<feature type="transmembrane region" description="Helical" evidence="9">
    <location>
        <begin position="575"/>
        <end position="592"/>
    </location>
</feature>
<evidence type="ECO:0000313" key="15">
    <source>
        <dbReference type="Proteomes" id="UP001642484"/>
    </source>
</evidence>
<comment type="similarity">
    <text evidence="2">Belongs to the CSC1 (TC 1.A.17) family.</text>
</comment>
<protein>
    <recommendedName>
        <fullName evidence="16">CSC1/OSCA1-like 7TM region domain-containing protein</fullName>
    </recommendedName>
</protein>
<evidence type="ECO:0000256" key="1">
    <source>
        <dbReference type="ARBA" id="ARBA00004141"/>
    </source>
</evidence>
<evidence type="ECO:0000256" key="3">
    <source>
        <dbReference type="ARBA" id="ARBA00022448"/>
    </source>
</evidence>
<evidence type="ECO:0000259" key="13">
    <source>
        <dbReference type="Pfam" id="PF14703"/>
    </source>
</evidence>
<feature type="domain" description="CSC1/OSCA1-like N-terminal transmembrane" evidence="12">
    <location>
        <begin position="83"/>
        <end position="249"/>
    </location>
</feature>
<evidence type="ECO:0000259" key="12">
    <source>
        <dbReference type="Pfam" id="PF13967"/>
    </source>
</evidence>
<feature type="domain" description="CSC1/OSCA1-like 7TM region" evidence="11">
    <location>
        <begin position="464"/>
        <end position="707"/>
    </location>
</feature>
<dbReference type="Proteomes" id="UP001642484">
    <property type="component" value="Unassembled WGS sequence"/>
</dbReference>